<comment type="pathway">
    <text evidence="1">Plant hormone metabolism; auxin biosynthesis.</text>
</comment>
<evidence type="ECO:0000256" key="6">
    <source>
        <dbReference type="ARBA" id="ARBA00047321"/>
    </source>
</evidence>
<organism evidence="8 9">
    <name type="scientific">Pseudomonas putida (strain GB-1)</name>
    <dbReference type="NCBI Taxonomy" id="76869"/>
    <lineage>
        <taxon>Bacteria</taxon>
        <taxon>Pseudomonadati</taxon>
        <taxon>Pseudomonadota</taxon>
        <taxon>Gammaproteobacteria</taxon>
        <taxon>Pseudomonadales</taxon>
        <taxon>Pseudomonadaceae</taxon>
        <taxon>Pseudomonas</taxon>
    </lineage>
</organism>
<comment type="catalytic activity">
    <reaction evidence="6">
        <text>L-tryptophan + O2 = indole-3-acetamide + CO2 + H2O</text>
        <dbReference type="Rhea" id="RHEA:16165"/>
        <dbReference type="ChEBI" id="CHEBI:15377"/>
        <dbReference type="ChEBI" id="CHEBI:15379"/>
        <dbReference type="ChEBI" id="CHEBI:16031"/>
        <dbReference type="ChEBI" id="CHEBI:16526"/>
        <dbReference type="ChEBI" id="CHEBI:57912"/>
        <dbReference type="EC" id="1.13.12.3"/>
    </reaction>
</comment>
<dbReference type="EMBL" id="CP000926">
    <property type="protein sequence ID" value="ABZ00145.1"/>
    <property type="molecule type" value="Genomic_DNA"/>
</dbReference>
<reference evidence="8 9" key="1">
    <citation type="submission" date="2008-01" db="EMBL/GenBank/DDBJ databases">
        <title>Complete sequence of Pseudomonas putida GB-1.</title>
        <authorList>
            <consortium name="US DOE Joint Genome Institute"/>
            <person name="Copeland A."/>
            <person name="Lucas S."/>
            <person name="Lapidus A."/>
            <person name="Barry K."/>
            <person name="Glavina del Rio T."/>
            <person name="Dalin E."/>
            <person name="Tice H."/>
            <person name="Pitluck S."/>
            <person name="Bruce D."/>
            <person name="Goodwin L."/>
            <person name="Chertkov O."/>
            <person name="Brettin T."/>
            <person name="Detter J.C."/>
            <person name="Han C."/>
            <person name="Kuske C.R."/>
            <person name="Schmutz J."/>
            <person name="Larimer F."/>
            <person name="Land M."/>
            <person name="Hauser L."/>
            <person name="Kyrpides N."/>
            <person name="Kim E."/>
            <person name="McCarthy J.K."/>
            <person name="Richardson P."/>
        </authorList>
    </citation>
    <scope>NUCLEOTIDE SEQUENCE [LARGE SCALE GENOMIC DNA]</scope>
    <source>
        <strain evidence="8 9">GB-1</strain>
    </source>
</reference>
<evidence type="ECO:0000256" key="2">
    <source>
        <dbReference type="ARBA" id="ARBA00005833"/>
    </source>
</evidence>
<dbReference type="PANTHER" id="PTHR10742:SF410">
    <property type="entry name" value="LYSINE-SPECIFIC HISTONE DEMETHYLASE 2"/>
    <property type="match status" value="1"/>
</dbReference>
<evidence type="ECO:0000256" key="3">
    <source>
        <dbReference type="ARBA" id="ARBA00012535"/>
    </source>
</evidence>
<evidence type="ECO:0000256" key="1">
    <source>
        <dbReference type="ARBA" id="ARBA00004814"/>
    </source>
</evidence>
<gene>
    <name evidence="8" type="ordered locus">PputGB1_4256</name>
</gene>
<dbReference type="Gene3D" id="3.50.50.60">
    <property type="entry name" value="FAD/NAD(P)-binding domain"/>
    <property type="match status" value="1"/>
</dbReference>
<evidence type="ECO:0000259" key="7">
    <source>
        <dbReference type="Pfam" id="PF01593"/>
    </source>
</evidence>
<dbReference type="InterPro" id="IPR002937">
    <property type="entry name" value="Amino_oxidase"/>
</dbReference>
<name>B0KTP7_PSEPG</name>
<proteinExistence type="inferred from homology"/>
<dbReference type="InterPro" id="IPR050281">
    <property type="entry name" value="Flavin_monoamine_oxidase"/>
</dbReference>
<dbReference type="GO" id="GO:0050361">
    <property type="term" value="F:tryptophan 2-monooxygenase activity"/>
    <property type="evidence" value="ECO:0007669"/>
    <property type="project" value="UniProtKB-EC"/>
</dbReference>
<sequence length="157" mass="16964">MTIGSTHNYPADLALEPSLPLQPWAARFPNPPDLCFDYRRLVEQPGGVASAAQPEHRICIVGAGVTGLTAARELLRCGFTRITLIEQSQRVGGRHLTVVNKGGNHKQPSTPFEMGAMRIPLFSRTGEPPKDGRSLMAITPSCSSYGFPNFQTLGHPG</sequence>
<dbReference type="SUPFAM" id="SSF51905">
    <property type="entry name" value="FAD/NAD(P)-binding domain"/>
    <property type="match status" value="1"/>
</dbReference>
<dbReference type="AlphaFoldDB" id="B0KTP7"/>
<accession>B0KTP7</accession>
<dbReference type="InterPro" id="IPR036188">
    <property type="entry name" value="FAD/NAD-bd_sf"/>
</dbReference>
<dbReference type="EC" id="1.13.12.3" evidence="3"/>
<dbReference type="PANTHER" id="PTHR10742">
    <property type="entry name" value="FLAVIN MONOAMINE OXIDASE"/>
    <property type="match status" value="1"/>
</dbReference>
<feature type="domain" description="Amine oxidase" evidence="7">
    <location>
        <begin position="66"/>
        <end position="120"/>
    </location>
</feature>
<evidence type="ECO:0000256" key="5">
    <source>
        <dbReference type="ARBA" id="ARBA00023070"/>
    </source>
</evidence>
<dbReference type="PRINTS" id="PR00419">
    <property type="entry name" value="ADXRDTASE"/>
</dbReference>
<evidence type="ECO:0000313" key="8">
    <source>
        <dbReference type="EMBL" id="ABZ00145.1"/>
    </source>
</evidence>
<comment type="similarity">
    <text evidence="2">Belongs to the tryptophan 2-monooxygenase family.</text>
</comment>
<evidence type="ECO:0000256" key="4">
    <source>
        <dbReference type="ARBA" id="ARBA00017871"/>
    </source>
</evidence>
<dbReference type="Pfam" id="PF01593">
    <property type="entry name" value="Amino_oxidase"/>
    <property type="match status" value="1"/>
</dbReference>
<dbReference type="KEGG" id="ppg:PputGB1_4256"/>
<dbReference type="RefSeq" id="WP_012273820.1">
    <property type="nucleotide sequence ID" value="NC_010322.1"/>
</dbReference>
<keyword evidence="5" id="KW-0073">Auxin biosynthesis</keyword>
<dbReference type="HOGENOM" id="CLU_1676366_0_0_6"/>
<dbReference type="GO" id="GO:0009851">
    <property type="term" value="P:auxin biosynthetic process"/>
    <property type="evidence" value="ECO:0007669"/>
    <property type="project" value="UniProtKB-KW"/>
</dbReference>
<dbReference type="Proteomes" id="UP000002157">
    <property type="component" value="Chromosome"/>
</dbReference>
<dbReference type="eggNOG" id="COG1231">
    <property type="taxonomic scope" value="Bacteria"/>
</dbReference>
<evidence type="ECO:0000313" key="9">
    <source>
        <dbReference type="Proteomes" id="UP000002157"/>
    </source>
</evidence>
<protein>
    <recommendedName>
        <fullName evidence="4">Tryptophan 2-monooxygenase</fullName>
        <ecNumber evidence="3">1.13.12.3</ecNumber>
    </recommendedName>
</protein>